<dbReference type="PANTHER" id="PTHR47338">
    <property type="entry name" value="ZN(II)2CYS6 TRANSCRIPTION FACTOR (EUROFUNG)-RELATED"/>
    <property type="match status" value="1"/>
</dbReference>
<dbReference type="GO" id="GO:0005634">
    <property type="term" value="C:nucleus"/>
    <property type="evidence" value="ECO:0007669"/>
    <property type="project" value="UniProtKB-SubCell"/>
</dbReference>
<dbReference type="PROSITE" id="PS50048">
    <property type="entry name" value="ZN2_CY6_FUNGAL_2"/>
    <property type="match status" value="1"/>
</dbReference>
<dbReference type="SUPFAM" id="SSF57701">
    <property type="entry name" value="Zn2/Cys6 DNA-binding domain"/>
    <property type="match status" value="1"/>
</dbReference>
<dbReference type="InterPro" id="IPR001138">
    <property type="entry name" value="Zn2Cys6_DnaBD"/>
</dbReference>
<dbReference type="CDD" id="cd00067">
    <property type="entry name" value="GAL4"/>
    <property type="match status" value="1"/>
</dbReference>
<keyword evidence="8" id="KW-1185">Reference proteome</keyword>
<dbReference type="InterPro" id="IPR050815">
    <property type="entry name" value="TF_fung"/>
</dbReference>
<dbReference type="SMART" id="SM00066">
    <property type="entry name" value="GAL4"/>
    <property type="match status" value="1"/>
</dbReference>
<protein>
    <recommendedName>
        <fullName evidence="6">Zn(2)-C6 fungal-type domain-containing protein</fullName>
    </recommendedName>
</protein>
<dbReference type="PROSITE" id="PS00463">
    <property type="entry name" value="ZN2_CY6_FUNGAL_1"/>
    <property type="match status" value="1"/>
</dbReference>
<keyword evidence="4" id="KW-0804">Transcription</keyword>
<sequence length="538" mass="59292">MAADGGSMNAASARQACVVCKTRKKKCNKLLPSCGYCIRKGLQCVYMPVPQTHSSEPVKHRHAASGWGSRPSLEIVSCRRSLAAVLSQRSTEAETGHQIYLEVYGLIRETEQFVEDISTRFFQGFHRHLPIVSRTRFYNNLITLGSTPTADFSILLLAICLITYSPAAGCQPSQSNASQTSSKQALYLSAKSLFAQIQVSCSPSVSLIQAGILLAMYEYINGRPDDAFITLASVTRLAYCARIHICNGQETQILSESGQTPDSDLLLLHEEAVNTWWGIVICERIFLCEAGVIEQPTITVFPDANARLPIEPQVLDHLESRGPEPLPNIPVSCITSPSVGAFGRTVQAACLLDQVLKATLPSTDIDSRLLQLDRLDANLQSFLTLMLPKSQEQPGLYCTVVHIAMRALFTLHGHILDQKPQVVRANFQSLEQWQQRSREALDTVTKMALDILQFLSAAHLESAATPRIDAMPPMYPYVACAALDHLHHTSQNKDVAWLAGAVDLLRRFFARYYQHWTVGERRVKDQAAAGEKGDGSAA</sequence>
<dbReference type="Gene3D" id="4.10.240.10">
    <property type="entry name" value="Zn(2)-C6 fungal-type DNA-binding domain"/>
    <property type="match status" value="1"/>
</dbReference>
<dbReference type="GeneID" id="27312884"/>
<dbReference type="CDD" id="cd12148">
    <property type="entry name" value="fungal_TF_MHR"/>
    <property type="match status" value="1"/>
</dbReference>
<feature type="domain" description="Zn(2)-C6 fungal-type" evidence="6">
    <location>
        <begin position="16"/>
        <end position="46"/>
    </location>
</feature>
<evidence type="ECO:0000256" key="1">
    <source>
        <dbReference type="ARBA" id="ARBA00004123"/>
    </source>
</evidence>
<name>A0A0D2AY73_9PEZI</name>
<proteinExistence type="predicted"/>
<dbReference type="HOGENOM" id="CLU_023880_4_0_1"/>
<evidence type="ECO:0000259" key="6">
    <source>
        <dbReference type="PROSITE" id="PS50048"/>
    </source>
</evidence>
<dbReference type="PANTHER" id="PTHR47338:SF20">
    <property type="entry name" value="ZN(II)2CYS6 TRANSCRIPTION FACTOR (EUROFUNG)"/>
    <property type="match status" value="1"/>
</dbReference>
<dbReference type="STRING" id="253628.A0A0D2AY73"/>
<keyword evidence="5" id="KW-0539">Nucleus</keyword>
<dbReference type="Pfam" id="PF00172">
    <property type="entry name" value="Zn_clus"/>
    <property type="match status" value="1"/>
</dbReference>
<dbReference type="Proteomes" id="UP000053259">
    <property type="component" value="Unassembled WGS sequence"/>
</dbReference>
<dbReference type="GO" id="GO:0000981">
    <property type="term" value="F:DNA-binding transcription factor activity, RNA polymerase II-specific"/>
    <property type="evidence" value="ECO:0007669"/>
    <property type="project" value="InterPro"/>
</dbReference>
<dbReference type="GO" id="GO:0003677">
    <property type="term" value="F:DNA binding"/>
    <property type="evidence" value="ECO:0007669"/>
    <property type="project" value="InterPro"/>
</dbReference>
<dbReference type="GO" id="GO:0006351">
    <property type="term" value="P:DNA-templated transcription"/>
    <property type="evidence" value="ECO:0007669"/>
    <property type="project" value="InterPro"/>
</dbReference>
<comment type="subcellular location">
    <subcellularLocation>
        <location evidence="1">Nucleus</location>
    </subcellularLocation>
</comment>
<dbReference type="InParanoid" id="A0A0D2AY73"/>
<evidence type="ECO:0000256" key="4">
    <source>
        <dbReference type="ARBA" id="ARBA00023163"/>
    </source>
</evidence>
<organism evidence="7 8">
    <name type="scientific">Verruconis gallopava</name>
    <dbReference type="NCBI Taxonomy" id="253628"/>
    <lineage>
        <taxon>Eukaryota</taxon>
        <taxon>Fungi</taxon>
        <taxon>Dikarya</taxon>
        <taxon>Ascomycota</taxon>
        <taxon>Pezizomycotina</taxon>
        <taxon>Dothideomycetes</taxon>
        <taxon>Pleosporomycetidae</taxon>
        <taxon>Venturiales</taxon>
        <taxon>Sympoventuriaceae</taxon>
        <taxon>Verruconis</taxon>
    </lineage>
</organism>
<dbReference type="VEuPathDB" id="FungiDB:PV09_04911"/>
<evidence type="ECO:0000256" key="3">
    <source>
        <dbReference type="ARBA" id="ARBA00023015"/>
    </source>
</evidence>
<dbReference type="Pfam" id="PF04082">
    <property type="entry name" value="Fungal_trans"/>
    <property type="match status" value="1"/>
</dbReference>
<dbReference type="InterPro" id="IPR036864">
    <property type="entry name" value="Zn2-C6_fun-type_DNA-bd_sf"/>
</dbReference>
<dbReference type="InterPro" id="IPR007219">
    <property type="entry name" value="XnlR_reg_dom"/>
</dbReference>
<reference evidence="7 8" key="1">
    <citation type="submission" date="2015-01" db="EMBL/GenBank/DDBJ databases">
        <title>The Genome Sequence of Ochroconis gallopava CBS43764.</title>
        <authorList>
            <consortium name="The Broad Institute Genomics Platform"/>
            <person name="Cuomo C."/>
            <person name="de Hoog S."/>
            <person name="Gorbushina A."/>
            <person name="Stielow B."/>
            <person name="Teixiera M."/>
            <person name="Abouelleil A."/>
            <person name="Chapman S.B."/>
            <person name="Priest M."/>
            <person name="Young S.K."/>
            <person name="Wortman J."/>
            <person name="Nusbaum C."/>
            <person name="Birren B."/>
        </authorList>
    </citation>
    <scope>NUCLEOTIDE SEQUENCE [LARGE SCALE GENOMIC DNA]</scope>
    <source>
        <strain evidence="7 8">CBS 43764</strain>
    </source>
</reference>
<dbReference type="EMBL" id="KN847542">
    <property type="protein sequence ID" value="KIW04094.1"/>
    <property type="molecule type" value="Genomic_DNA"/>
</dbReference>
<keyword evidence="2" id="KW-0479">Metal-binding</keyword>
<evidence type="ECO:0000313" key="7">
    <source>
        <dbReference type="EMBL" id="KIW04094.1"/>
    </source>
</evidence>
<dbReference type="OrthoDB" id="3862662at2759"/>
<evidence type="ECO:0000313" key="8">
    <source>
        <dbReference type="Proteomes" id="UP000053259"/>
    </source>
</evidence>
<dbReference type="AlphaFoldDB" id="A0A0D2AY73"/>
<dbReference type="RefSeq" id="XP_016213963.1">
    <property type="nucleotide sequence ID" value="XM_016358345.1"/>
</dbReference>
<accession>A0A0D2AY73</accession>
<gene>
    <name evidence="7" type="ORF">PV09_04911</name>
</gene>
<keyword evidence="3" id="KW-0805">Transcription regulation</keyword>
<dbReference type="GO" id="GO:0008270">
    <property type="term" value="F:zinc ion binding"/>
    <property type="evidence" value="ECO:0007669"/>
    <property type="project" value="InterPro"/>
</dbReference>
<evidence type="ECO:0000256" key="2">
    <source>
        <dbReference type="ARBA" id="ARBA00022723"/>
    </source>
</evidence>
<evidence type="ECO:0000256" key="5">
    <source>
        <dbReference type="ARBA" id="ARBA00023242"/>
    </source>
</evidence>